<evidence type="ECO:0008006" key="3">
    <source>
        <dbReference type="Google" id="ProtNLM"/>
    </source>
</evidence>
<feature type="non-terminal residue" evidence="1">
    <location>
        <position position="1"/>
    </location>
</feature>
<sequence length="90" mass="9326">DALTAARTREGPRSAVDAVRGVRAGGSLVVIAAGDADLGRIASVRARFDRVVVLRVRAAEPASAPPGVHMIDVADLDGLAEAWRRLGSAR</sequence>
<comment type="caution">
    <text evidence="1">The sequence shown here is derived from an EMBL/GenBank/DDBJ whole genome shotgun (WGS) entry which is preliminary data.</text>
</comment>
<organism evidence="1 2">
    <name type="scientific">Actinomadura bangladeshensis</name>
    <dbReference type="NCBI Taxonomy" id="453573"/>
    <lineage>
        <taxon>Bacteria</taxon>
        <taxon>Bacillati</taxon>
        <taxon>Actinomycetota</taxon>
        <taxon>Actinomycetes</taxon>
        <taxon>Streptosporangiales</taxon>
        <taxon>Thermomonosporaceae</taxon>
        <taxon>Actinomadura</taxon>
    </lineage>
</organism>
<gene>
    <name evidence="1" type="ORF">G3I70_37025</name>
</gene>
<dbReference type="AlphaFoldDB" id="A0A6L9QTW0"/>
<proteinExistence type="predicted"/>
<dbReference type="EMBL" id="JAAGLI010000991">
    <property type="protein sequence ID" value="NEA28063.1"/>
    <property type="molecule type" value="Genomic_DNA"/>
</dbReference>
<dbReference type="Proteomes" id="UP000475532">
    <property type="component" value="Unassembled WGS sequence"/>
</dbReference>
<reference evidence="1 2" key="1">
    <citation type="submission" date="2020-01" db="EMBL/GenBank/DDBJ databases">
        <title>Insect and environment-associated Actinomycetes.</title>
        <authorList>
            <person name="Currrie C."/>
            <person name="Chevrette M."/>
            <person name="Carlson C."/>
            <person name="Stubbendieck R."/>
            <person name="Wendt-Pienkowski E."/>
        </authorList>
    </citation>
    <scope>NUCLEOTIDE SEQUENCE [LARGE SCALE GENOMIC DNA]</scope>
    <source>
        <strain evidence="1 2">SID10258</strain>
    </source>
</reference>
<evidence type="ECO:0000313" key="1">
    <source>
        <dbReference type="EMBL" id="NEA28063.1"/>
    </source>
</evidence>
<protein>
    <recommendedName>
        <fullName evidence="3">DUF58 domain-containing protein</fullName>
    </recommendedName>
</protein>
<evidence type="ECO:0000313" key="2">
    <source>
        <dbReference type="Proteomes" id="UP000475532"/>
    </source>
</evidence>
<dbReference type="RefSeq" id="WP_203597375.1">
    <property type="nucleotide sequence ID" value="NZ_JAAGLI010000991.1"/>
</dbReference>
<accession>A0A6L9QTW0</accession>
<name>A0A6L9QTW0_9ACTN</name>